<name>A0ABT0RMD4_9SPHN</name>
<evidence type="ECO:0000256" key="1">
    <source>
        <dbReference type="SAM" id="Phobius"/>
    </source>
</evidence>
<gene>
    <name evidence="2" type="ORF">LZ536_07815</name>
</gene>
<keyword evidence="1" id="KW-1133">Transmembrane helix</keyword>
<feature type="transmembrane region" description="Helical" evidence="1">
    <location>
        <begin position="12"/>
        <end position="34"/>
    </location>
</feature>
<keyword evidence="1" id="KW-0812">Transmembrane</keyword>
<comment type="caution">
    <text evidence="2">The sequence shown here is derived from an EMBL/GenBank/DDBJ whole genome shotgun (WGS) entry which is preliminary data.</text>
</comment>
<organism evidence="2 3">
    <name type="scientific">Sphingomonas alba</name>
    <dbReference type="NCBI Taxonomy" id="2908208"/>
    <lineage>
        <taxon>Bacteria</taxon>
        <taxon>Pseudomonadati</taxon>
        <taxon>Pseudomonadota</taxon>
        <taxon>Alphaproteobacteria</taxon>
        <taxon>Sphingomonadales</taxon>
        <taxon>Sphingomonadaceae</taxon>
        <taxon>Sphingomonas</taxon>
    </lineage>
</organism>
<keyword evidence="3" id="KW-1185">Reference proteome</keyword>
<dbReference type="EMBL" id="JAMGBD010000001">
    <property type="protein sequence ID" value="MCL6683806.1"/>
    <property type="molecule type" value="Genomic_DNA"/>
</dbReference>
<accession>A0ABT0RMD4</accession>
<proteinExistence type="predicted"/>
<evidence type="ECO:0008006" key="4">
    <source>
        <dbReference type="Google" id="ProtNLM"/>
    </source>
</evidence>
<evidence type="ECO:0000313" key="2">
    <source>
        <dbReference type="EMBL" id="MCL6683806.1"/>
    </source>
</evidence>
<dbReference type="RefSeq" id="WP_249847848.1">
    <property type="nucleotide sequence ID" value="NZ_JAMGBD010000001.1"/>
</dbReference>
<sequence length="264" mass="28340">MSNGTTRRERGWTATLAWILLLLVVGAGLAVWGLTRWDAAARFFGIAPQPAPIAARAQPQQALAQSQQAVTADPDQAAKIADLEGRLRAVENSSRRTAGSVGRADALLVAFAARRAIDRGVPLGYLETMLADRFGDTNPRAVAAIINASREPVTLDQLIADYDQLGPALRRGAPNEGLWAGFKREMGSLIAVRRAATPSGKPQARYERATAQLQNGRVDAALAETMRLPGAPRAEDWIAKARRYVFAHRALDEVESAALLSGGR</sequence>
<evidence type="ECO:0000313" key="3">
    <source>
        <dbReference type="Proteomes" id="UP001165363"/>
    </source>
</evidence>
<keyword evidence="1" id="KW-0472">Membrane</keyword>
<dbReference type="Proteomes" id="UP001165363">
    <property type="component" value="Unassembled WGS sequence"/>
</dbReference>
<reference evidence="2" key="1">
    <citation type="submission" date="2022-05" db="EMBL/GenBank/DDBJ databases">
        <authorList>
            <person name="Jo J.-H."/>
            <person name="Im W.-T."/>
        </authorList>
    </citation>
    <scope>NUCLEOTIDE SEQUENCE</scope>
    <source>
        <strain evidence="2">SE158</strain>
    </source>
</reference>
<protein>
    <recommendedName>
        <fullName evidence="4">Inner membrane protein</fullName>
    </recommendedName>
</protein>